<feature type="region of interest" description="Disordered" evidence="3">
    <location>
        <begin position="1"/>
        <end position="20"/>
    </location>
</feature>
<evidence type="ECO:0000256" key="2">
    <source>
        <dbReference type="ARBA" id="ARBA00022837"/>
    </source>
</evidence>
<dbReference type="PANTHER" id="PTHR14095">
    <property type="entry name" value="PHOSPHATASE 2A REGULATORY SUBUNIT-RELATED"/>
    <property type="match status" value="1"/>
</dbReference>
<feature type="compositionally biased region" description="Low complexity" evidence="3">
    <location>
        <begin position="82"/>
        <end position="98"/>
    </location>
</feature>
<accession>A0A7E5A0H1</accession>
<keyword evidence="1" id="KW-0479">Metal-binding</keyword>
<feature type="region of interest" description="Disordered" evidence="3">
    <location>
        <begin position="52"/>
        <end position="102"/>
    </location>
</feature>
<dbReference type="PANTHER" id="PTHR14095:SF0">
    <property type="entry name" value="MIP22305P"/>
    <property type="match status" value="1"/>
</dbReference>
<evidence type="ECO:0000259" key="4">
    <source>
        <dbReference type="PROSITE" id="PS50222"/>
    </source>
</evidence>
<dbReference type="InterPro" id="IPR041534">
    <property type="entry name" value="EF-hand_13"/>
</dbReference>
<dbReference type="GO" id="GO:0005509">
    <property type="term" value="F:calcium ion binding"/>
    <property type="evidence" value="ECO:0007669"/>
    <property type="project" value="InterPro"/>
</dbReference>
<dbReference type="Gene3D" id="1.10.238.230">
    <property type="match status" value="1"/>
</dbReference>
<evidence type="ECO:0000256" key="1">
    <source>
        <dbReference type="ARBA" id="ARBA00022723"/>
    </source>
</evidence>
<dbReference type="PROSITE" id="PS00018">
    <property type="entry name" value="EF_HAND_1"/>
    <property type="match status" value="1"/>
</dbReference>
<protein>
    <submittedName>
        <fullName evidence="6">EF-hand domain-containing protein</fullName>
    </submittedName>
</protein>
<sequence length="915" mass="100712">MTSLMSVPSPPPEIDNDPVVVSDLTDSVDDLGRLLSSTAHVEHWAPPTNRFPLVVASDDEDGQCGSGIEHDDDNDAKDVYYSSQASTSSADESSGLESVAGTPTSLASADEFCWNSGNSADVVAPERPPIVVLREKKATSPLKTQPTPPLDLRRWSTVSTQRPQDAANCDCTSIAFSTLRGSKKRRQLKAAADDDTYRKASSSATDPPDSPDSGVDSSSNTSTTSCDSNSRTPRRPTSTTSATSLLPKSPSKRSSSASVTRATAATSNNVSAPMQGRRRSKSALSVFFDSFMYKMFRVQRSKGSVAASTSREGVGNGVGIEKAAVSESPTNYSPRWRDDPTNEASPLAWNATNNNGTTSASSAPSQTAANIISKEIDRQRQLTTTPINTPITLHQPRATTAKTITLDETPVSQGVSAVIPSGASPRHSTASLRIAASPVMPPLPKLTANFVGKLANAPRFHFPAGKPVSRADNDGILSRIGTFITSTPTKTVTPKDFDEIARKLGLPVYCKQAIYEACCRVNAQNPEDTPAITFSTFAKYFTTMVDSAHDEEARFIFTLSVAAHGLPARKFLTREDFHSIFYDLIETYPGLKFLIDSKQFHARYVEVVVARIFWNVNRSWTGKLTYAELKKSNLLATMHLLETTDEINKITDYFSYEHFYVTYCKFWEIDVDHLMVLTRENMRNHNGGALTDRIIDRIFSPAVTRIPSQQAAARKNGRGPVKEERIETIGFEEFVAFLLAEEDKRHPTSIEYWFRCLDLDGDGIISMYEMELFYDDIVAKIHQKGFETLAFSDVANQLIDLVNPKDGNIRLSDLKTCGLAHRFFNTFVNYMKYLEQESADGERASVKMNGDKEMSDWEQFCAVEYEILMSETENGDDLNDEAYDVNLDDDENGPLETTYSLDNNVVSSLSVGGDF</sequence>
<dbReference type="Proteomes" id="UP000492821">
    <property type="component" value="Unassembled WGS sequence"/>
</dbReference>
<evidence type="ECO:0000256" key="3">
    <source>
        <dbReference type="SAM" id="MobiDB-lite"/>
    </source>
</evidence>
<dbReference type="PROSITE" id="PS50222">
    <property type="entry name" value="EF_HAND_2"/>
    <property type="match status" value="1"/>
</dbReference>
<keyword evidence="2" id="KW-0106">Calcium</keyword>
<feature type="compositionally biased region" description="Low complexity" evidence="3">
    <location>
        <begin position="200"/>
        <end position="272"/>
    </location>
</feature>
<dbReference type="Gene3D" id="1.10.238.220">
    <property type="match status" value="1"/>
</dbReference>
<feature type="region of interest" description="Disordered" evidence="3">
    <location>
        <begin position="182"/>
        <end position="279"/>
    </location>
</feature>
<evidence type="ECO:0000313" key="6">
    <source>
        <dbReference type="WBParaSite" id="Pan_g6303.t1"/>
    </source>
</evidence>
<proteinExistence type="predicted"/>
<feature type="region of interest" description="Disordered" evidence="3">
    <location>
        <begin position="134"/>
        <end position="164"/>
    </location>
</feature>
<dbReference type="SUPFAM" id="SSF47473">
    <property type="entry name" value="EF-hand"/>
    <property type="match status" value="2"/>
</dbReference>
<dbReference type="CDD" id="cd21504">
    <property type="entry name" value="PPP2R3A_B-like"/>
    <property type="match status" value="1"/>
</dbReference>
<dbReference type="InterPro" id="IPR018247">
    <property type="entry name" value="EF_Hand_1_Ca_BS"/>
</dbReference>
<dbReference type="AlphaFoldDB" id="A0A7E5A0H1"/>
<feature type="domain" description="EF-hand" evidence="4">
    <location>
        <begin position="745"/>
        <end position="780"/>
    </location>
</feature>
<feature type="compositionally biased region" description="Low complexity" evidence="3">
    <location>
        <begin position="350"/>
        <end position="367"/>
    </location>
</feature>
<dbReference type="InterPro" id="IPR002048">
    <property type="entry name" value="EF_hand_dom"/>
</dbReference>
<organism evidence="5 6">
    <name type="scientific">Panagrellus redivivus</name>
    <name type="common">Microworm</name>
    <dbReference type="NCBI Taxonomy" id="6233"/>
    <lineage>
        <taxon>Eukaryota</taxon>
        <taxon>Metazoa</taxon>
        <taxon>Ecdysozoa</taxon>
        <taxon>Nematoda</taxon>
        <taxon>Chromadorea</taxon>
        <taxon>Rhabditida</taxon>
        <taxon>Tylenchina</taxon>
        <taxon>Panagrolaimomorpha</taxon>
        <taxon>Panagrolaimoidea</taxon>
        <taxon>Panagrolaimidae</taxon>
        <taxon>Panagrellus</taxon>
    </lineage>
</organism>
<feature type="region of interest" description="Disordered" evidence="3">
    <location>
        <begin position="326"/>
        <end position="367"/>
    </location>
</feature>
<dbReference type="Gene3D" id="1.10.238.10">
    <property type="entry name" value="EF-hand"/>
    <property type="match status" value="1"/>
</dbReference>
<name>A0A7E5A0H1_PANRE</name>
<evidence type="ECO:0000313" key="5">
    <source>
        <dbReference type="Proteomes" id="UP000492821"/>
    </source>
</evidence>
<keyword evidence="5" id="KW-1185">Reference proteome</keyword>
<dbReference type="FunFam" id="1.10.238.10:FF:000025">
    <property type="entry name" value="serine/threonine-protein phosphatase 2A regulatory subunit B'' subunit alpha"/>
    <property type="match status" value="1"/>
</dbReference>
<dbReference type="GO" id="GO:0000159">
    <property type="term" value="C:protein phosphatase type 2A complex"/>
    <property type="evidence" value="ECO:0007669"/>
    <property type="project" value="TreeGrafter"/>
</dbReference>
<dbReference type="WBParaSite" id="Pan_g6303.t1">
    <property type="protein sequence ID" value="Pan_g6303.t1"/>
    <property type="gene ID" value="Pan_g6303"/>
</dbReference>
<dbReference type="GO" id="GO:0019888">
    <property type="term" value="F:protein phosphatase regulator activity"/>
    <property type="evidence" value="ECO:0007669"/>
    <property type="project" value="TreeGrafter"/>
</dbReference>
<dbReference type="Pfam" id="PF17958">
    <property type="entry name" value="EF-hand_13"/>
    <property type="match status" value="1"/>
</dbReference>
<reference evidence="6" key="2">
    <citation type="submission" date="2020-10" db="UniProtKB">
        <authorList>
            <consortium name="WormBaseParasite"/>
        </authorList>
    </citation>
    <scope>IDENTIFICATION</scope>
</reference>
<reference evidence="5" key="1">
    <citation type="journal article" date="2013" name="Genetics">
        <title>The draft genome and transcriptome of Panagrellus redivivus are shaped by the harsh demands of a free-living lifestyle.</title>
        <authorList>
            <person name="Srinivasan J."/>
            <person name="Dillman A.R."/>
            <person name="Macchietto M.G."/>
            <person name="Heikkinen L."/>
            <person name="Lakso M."/>
            <person name="Fracchia K.M."/>
            <person name="Antoshechkin I."/>
            <person name="Mortazavi A."/>
            <person name="Wong G."/>
            <person name="Sternberg P.W."/>
        </authorList>
    </citation>
    <scope>NUCLEOTIDE SEQUENCE [LARGE SCALE GENOMIC DNA]</scope>
    <source>
        <strain evidence="5">MT8872</strain>
    </source>
</reference>
<dbReference type="InterPro" id="IPR011992">
    <property type="entry name" value="EF-hand-dom_pair"/>
</dbReference>